<keyword evidence="3" id="KW-1185">Reference proteome</keyword>
<dbReference type="EMBL" id="JACEIK010019392">
    <property type="protein sequence ID" value="MCE5166119.1"/>
    <property type="molecule type" value="Genomic_DNA"/>
</dbReference>
<comment type="caution">
    <text evidence="2">The sequence shown here is derived from an EMBL/GenBank/DDBJ whole genome shotgun (WGS) entry which is preliminary data.</text>
</comment>
<name>A0ABS8Y7N3_DATST</name>
<evidence type="ECO:0000313" key="3">
    <source>
        <dbReference type="Proteomes" id="UP000823775"/>
    </source>
</evidence>
<dbReference type="Proteomes" id="UP000823775">
    <property type="component" value="Unassembled WGS sequence"/>
</dbReference>
<proteinExistence type="predicted"/>
<sequence length="159" mass="17742">MVTDSNKFALLTDKEEENVHKKVELVQNAGVKIDQHMGDSNIERKDREEGNQCMNNTTKVWIVKTWGDRVEEAEEGEINKSEFGVVKESCSGVYPNQEKELRGQEIETSVKDEDDGDAPGQDETSMKVGVYSNIGRPRGRGGGTGTGWQYQEDGRSEVT</sequence>
<feature type="compositionally biased region" description="Basic and acidic residues" evidence="1">
    <location>
        <begin position="97"/>
        <end position="111"/>
    </location>
</feature>
<evidence type="ECO:0000256" key="1">
    <source>
        <dbReference type="SAM" id="MobiDB-lite"/>
    </source>
</evidence>
<protein>
    <submittedName>
        <fullName evidence="2">Uncharacterized protein</fullName>
    </submittedName>
</protein>
<organism evidence="2 3">
    <name type="scientific">Datura stramonium</name>
    <name type="common">Jimsonweed</name>
    <name type="synonym">Common thornapple</name>
    <dbReference type="NCBI Taxonomy" id="4076"/>
    <lineage>
        <taxon>Eukaryota</taxon>
        <taxon>Viridiplantae</taxon>
        <taxon>Streptophyta</taxon>
        <taxon>Embryophyta</taxon>
        <taxon>Tracheophyta</taxon>
        <taxon>Spermatophyta</taxon>
        <taxon>Magnoliopsida</taxon>
        <taxon>eudicotyledons</taxon>
        <taxon>Gunneridae</taxon>
        <taxon>Pentapetalae</taxon>
        <taxon>asterids</taxon>
        <taxon>lamiids</taxon>
        <taxon>Solanales</taxon>
        <taxon>Solanaceae</taxon>
        <taxon>Solanoideae</taxon>
        <taxon>Datureae</taxon>
        <taxon>Datura</taxon>
    </lineage>
</organism>
<gene>
    <name evidence="2" type="ORF">HAX54_014888</name>
</gene>
<reference evidence="2 3" key="1">
    <citation type="journal article" date="2021" name="BMC Genomics">
        <title>Datura genome reveals duplications of psychoactive alkaloid biosynthetic genes and high mutation rate following tissue culture.</title>
        <authorList>
            <person name="Rajewski A."/>
            <person name="Carter-House D."/>
            <person name="Stajich J."/>
            <person name="Litt A."/>
        </authorList>
    </citation>
    <scope>NUCLEOTIDE SEQUENCE [LARGE SCALE GENOMIC DNA]</scope>
    <source>
        <strain evidence="2">AR-01</strain>
    </source>
</reference>
<accession>A0ABS8Y7N3</accession>
<evidence type="ECO:0000313" key="2">
    <source>
        <dbReference type="EMBL" id="MCE5166119.1"/>
    </source>
</evidence>
<feature type="region of interest" description="Disordered" evidence="1">
    <location>
        <begin position="96"/>
        <end position="159"/>
    </location>
</feature>